<keyword evidence="2" id="KW-1185">Reference proteome</keyword>
<protein>
    <submittedName>
        <fullName evidence="1">Uncharacterized protein</fullName>
    </submittedName>
</protein>
<gene>
    <name evidence="1" type="ORF">CHU92_12160</name>
</gene>
<organism evidence="1 2">
    <name type="scientific">Flavobacterium cyanobacteriorum</name>
    <dbReference type="NCBI Taxonomy" id="2022802"/>
    <lineage>
        <taxon>Bacteria</taxon>
        <taxon>Pseudomonadati</taxon>
        <taxon>Bacteroidota</taxon>
        <taxon>Flavobacteriia</taxon>
        <taxon>Flavobacteriales</taxon>
        <taxon>Flavobacteriaceae</taxon>
        <taxon>Flavobacterium</taxon>
    </lineage>
</organism>
<reference evidence="1 2" key="1">
    <citation type="submission" date="2017-07" db="EMBL/GenBank/DDBJ databases">
        <title>Flavobacterium cyanobacteriorum sp. nov., isolated from cyanobacterial aggregates in a eutrophic lake.</title>
        <authorList>
            <person name="Cai H."/>
        </authorList>
    </citation>
    <scope>NUCLEOTIDE SEQUENCE [LARGE SCALE GENOMIC DNA]</scope>
    <source>
        <strain evidence="1 2">TH021</strain>
    </source>
</reference>
<name>A0A255YXW4_9FLAO</name>
<evidence type="ECO:0000313" key="2">
    <source>
        <dbReference type="Proteomes" id="UP000216605"/>
    </source>
</evidence>
<sequence>MLPVCRQVSLFYFSGALSRCSLYLRAAKAGGAEDAAAIVAKMERLHWHSSLTIPVQGYS</sequence>
<evidence type="ECO:0000313" key="1">
    <source>
        <dbReference type="EMBL" id="OYQ34083.1"/>
    </source>
</evidence>
<accession>A0A255YXW4</accession>
<dbReference type="Proteomes" id="UP000216605">
    <property type="component" value="Unassembled WGS sequence"/>
</dbReference>
<dbReference type="EMBL" id="NOXV01000295">
    <property type="protein sequence ID" value="OYQ34083.1"/>
    <property type="molecule type" value="Genomic_DNA"/>
</dbReference>
<proteinExistence type="predicted"/>
<dbReference type="AlphaFoldDB" id="A0A255YXW4"/>
<comment type="caution">
    <text evidence="1">The sequence shown here is derived from an EMBL/GenBank/DDBJ whole genome shotgun (WGS) entry which is preliminary data.</text>
</comment>